<dbReference type="NCBIfam" id="TIGR00241">
    <property type="entry name" value="CoA_E_activ"/>
    <property type="match status" value="1"/>
</dbReference>
<evidence type="ECO:0000256" key="3">
    <source>
        <dbReference type="ARBA" id="ARBA00023004"/>
    </source>
</evidence>
<dbReference type="Pfam" id="PF01869">
    <property type="entry name" value="BcrAD_BadFG"/>
    <property type="match status" value="1"/>
</dbReference>
<protein>
    <submittedName>
        <fullName evidence="6">Acyl-CoA dehydratase activase</fullName>
    </submittedName>
</protein>
<evidence type="ECO:0000256" key="1">
    <source>
        <dbReference type="ARBA" id="ARBA00001966"/>
    </source>
</evidence>
<dbReference type="SUPFAM" id="SSF53067">
    <property type="entry name" value="Actin-like ATPase domain"/>
    <property type="match status" value="1"/>
</dbReference>
<sequence>MGFFLGIDAGSISTKAAVLDDNDNVILTCQIPTGGDPLAAACQLRTTVNHAIGETPEKLAVTGSARELVGTKLGASIIKNEITCQALAAEYFLPGVRTVIEMGGQDSKLIIVSGGLVQDFAMNTVCAAGTGSFLEHQASRLGLSIEAFAEIGNNPQEPVNITGRCTVFAESDMIHAQQSGASTSSIIYGLCLALVRNFLSDTRRINRLVSPIMFQGGVARNQAMVRAFEKTFDQKLHIPDGPEMTGAIGAALIQKRQLAHNIR</sequence>
<dbReference type="PANTHER" id="PTHR32329">
    <property type="entry name" value="BIFUNCTIONAL PROTEIN [INCLUDES 2-HYDROXYACYL-COA DEHYDRATASE (N-TER) AND ITS ACTIVATOR DOMAIN (C_TERM)-RELATED"/>
    <property type="match status" value="1"/>
</dbReference>
<dbReference type="Proteomes" id="UP001375370">
    <property type="component" value="Chromosome"/>
</dbReference>
<dbReference type="InterPro" id="IPR051805">
    <property type="entry name" value="Dehydratase_Activator_Redct"/>
</dbReference>
<gene>
    <name evidence="6" type="ORF">V8247_08785</name>
</gene>
<keyword evidence="4" id="KW-0411">Iron-sulfur</keyword>
<evidence type="ECO:0000256" key="4">
    <source>
        <dbReference type="ARBA" id="ARBA00023014"/>
    </source>
</evidence>
<comment type="cofactor">
    <cofactor evidence="1">
        <name>[4Fe-4S] cluster</name>
        <dbReference type="ChEBI" id="CHEBI:49883"/>
    </cofactor>
</comment>
<organism evidence="6 7">
    <name type="scientific">Candidatus Dehalogenimonas loeffleri</name>
    <dbReference type="NCBI Taxonomy" id="3127115"/>
    <lineage>
        <taxon>Bacteria</taxon>
        <taxon>Bacillati</taxon>
        <taxon>Chloroflexota</taxon>
        <taxon>Dehalococcoidia</taxon>
        <taxon>Dehalococcoidales</taxon>
        <taxon>Dehalococcoidaceae</taxon>
        <taxon>Dehalogenimonas</taxon>
    </lineage>
</organism>
<proteinExistence type="predicted"/>
<keyword evidence="2" id="KW-0479">Metal-binding</keyword>
<evidence type="ECO:0000259" key="5">
    <source>
        <dbReference type="Pfam" id="PF01869"/>
    </source>
</evidence>
<evidence type="ECO:0000313" key="6">
    <source>
        <dbReference type="EMBL" id="WWX25330.1"/>
    </source>
</evidence>
<dbReference type="RefSeq" id="WP_338737470.1">
    <property type="nucleotide sequence ID" value="NZ_CP146612.1"/>
</dbReference>
<dbReference type="InterPro" id="IPR043129">
    <property type="entry name" value="ATPase_NBD"/>
</dbReference>
<name>A0ABZ2J338_9CHLR</name>
<evidence type="ECO:0000256" key="2">
    <source>
        <dbReference type="ARBA" id="ARBA00022723"/>
    </source>
</evidence>
<evidence type="ECO:0000313" key="7">
    <source>
        <dbReference type="Proteomes" id="UP001375370"/>
    </source>
</evidence>
<dbReference type="InterPro" id="IPR002731">
    <property type="entry name" value="ATPase_BadF"/>
</dbReference>
<dbReference type="Gene3D" id="3.30.420.40">
    <property type="match status" value="2"/>
</dbReference>
<keyword evidence="3" id="KW-0408">Iron</keyword>
<feature type="domain" description="ATPase BadF/BadG/BcrA/BcrD type" evidence="5">
    <location>
        <begin position="5"/>
        <end position="253"/>
    </location>
</feature>
<dbReference type="PANTHER" id="PTHR32329:SF7">
    <property type="entry name" value="ACTIVATOR OF 2-HYDROXYACYL-COA-HYDRATASE"/>
    <property type="match status" value="1"/>
</dbReference>
<reference evidence="6 7" key="1">
    <citation type="submission" date="2024-03" db="EMBL/GenBank/DDBJ databases">
        <title>A Dehalogenimonas Isolated from Estuarine Sediments Dihaloeliminates Chlorinated Alkanes.</title>
        <authorList>
            <person name="Yang Y."/>
            <person name="Wang H."/>
        </authorList>
    </citation>
    <scope>NUCLEOTIDE SEQUENCE [LARGE SCALE GENOMIC DNA]</scope>
    <source>
        <strain evidence="6 7">W</strain>
    </source>
</reference>
<keyword evidence="7" id="KW-1185">Reference proteome</keyword>
<dbReference type="InterPro" id="IPR008275">
    <property type="entry name" value="CoA_E_activase_dom"/>
</dbReference>
<dbReference type="EMBL" id="CP146612">
    <property type="protein sequence ID" value="WWX25330.1"/>
    <property type="molecule type" value="Genomic_DNA"/>
</dbReference>
<accession>A0ABZ2J338</accession>